<feature type="transmembrane region" description="Helical" evidence="5">
    <location>
        <begin position="271"/>
        <end position="292"/>
    </location>
</feature>
<feature type="transmembrane region" description="Helical" evidence="5">
    <location>
        <begin position="6"/>
        <end position="25"/>
    </location>
</feature>
<organism evidence="7">
    <name type="scientific">marine metagenome</name>
    <dbReference type="NCBI Taxonomy" id="408172"/>
    <lineage>
        <taxon>unclassified sequences</taxon>
        <taxon>metagenomes</taxon>
        <taxon>ecological metagenomes</taxon>
    </lineage>
</organism>
<feature type="domain" description="NADH:quinone oxidoreductase/Mrp antiporter transmembrane" evidence="6">
    <location>
        <begin position="57"/>
        <end position="309"/>
    </location>
</feature>
<evidence type="ECO:0000256" key="4">
    <source>
        <dbReference type="ARBA" id="ARBA00023136"/>
    </source>
</evidence>
<evidence type="ECO:0000259" key="6">
    <source>
        <dbReference type="Pfam" id="PF00361"/>
    </source>
</evidence>
<proteinExistence type="predicted"/>
<comment type="subcellular location">
    <subcellularLocation>
        <location evidence="1">Membrane</location>
        <topology evidence="1">Multi-pass membrane protein</topology>
    </subcellularLocation>
</comment>
<feature type="non-terminal residue" evidence="7">
    <location>
        <position position="1"/>
    </location>
</feature>
<dbReference type="Pfam" id="PF00361">
    <property type="entry name" value="Proton_antipo_M"/>
    <property type="match status" value="1"/>
</dbReference>
<keyword evidence="2 5" id="KW-0812">Transmembrane</keyword>
<feature type="transmembrane region" description="Helical" evidence="5">
    <location>
        <begin position="177"/>
        <end position="198"/>
    </location>
</feature>
<feature type="non-terminal residue" evidence="7">
    <location>
        <position position="311"/>
    </location>
</feature>
<dbReference type="EMBL" id="UINC01129250">
    <property type="protein sequence ID" value="SVD09510.1"/>
    <property type="molecule type" value="Genomic_DNA"/>
</dbReference>
<feature type="transmembrane region" description="Helical" evidence="5">
    <location>
        <begin position="210"/>
        <end position="230"/>
    </location>
</feature>
<evidence type="ECO:0000256" key="2">
    <source>
        <dbReference type="ARBA" id="ARBA00022692"/>
    </source>
</evidence>
<evidence type="ECO:0000313" key="7">
    <source>
        <dbReference type="EMBL" id="SVD09510.1"/>
    </source>
</evidence>
<evidence type="ECO:0000256" key="5">
    <source>
        <dbReference type="SAM" id="Phobius"/>
    </source>
</evidence>
<evidence type="ECO:0000256" key="3">
    <source>
        <dbReference type="ARBA" id="ARBA00022989"/>
    </source>
</evidence>
<dbReference type="GO" id="GO:0016020">
    <property type="term" value="C:membrane"/>
    <property type="evidence" value="ECO:0007669"/>
    <property type="project" value="UniProtKB-SubCell"/>
</dbReference>
<keyword evidence="4 5" id="KW-0472">Membrane</keyword>
<name>A0A382SHS6_9ZZZZ</name>
<dbReference type="AlphaFoldDB" id="A0A382SHS6"/>
<dbReference type="PRINTS" id="PR01434">
    <property type="entry name" value="NADHDHGNASE5"/>
</dbReference>
<dbReference type="InterPro" id="IPR001750">
    <property type="entry name" value="ND/Mrp_TM"/>
</dbReference>
<gene>
    <name evidence="7" type="ORF">METZ01_LOCUS362364</name>
</gene>
<sequence>VKVDDFSLFFKYVIILATGLVILSSTTYAKRFDKHQGEYYSLILLSATGMMLLASAIELITIYIALELTALPTAALAAFIREKKSAESGMKFLILSAVSSAVLLYGMVLIYGFTGTTYLSEIGTVIANHLSTSEQITDNGILLFSVILITAGFGFKISAVPFQMWAPDVYEGAPTPITGFLSVASKAVGFAIILRILYTVFENEALSSDWAGMMAVLSAISMSVGNLIAIKQNNIKRMLAYSTIAQAGYIMVGLAAMAGNTTLNTSGPVGILVYLAGYTFTNLAAFAVITAVSEDSGDDSVDSFAGLIKKS</sequence>
<dbReference type="PANTHER" id="PTHR22773">
    <property type="entry name" value="NADH DEHYDROGENASE"/>
    <property type="match status" value="1"/>
</dbReference>
<keyword evidence="3 5" id="KW-1133">Transmembrane helix</keyword>
<reference evidence="7" key="1">
    <citation type="submission" date="2018-05" db="EMBL/GenBank/DDBJ databases">
        <authorList>
            <person name="Lanie J.A."/>
            <person name="Ng W.-L."/>
            <person name="Kazmierczak K.M."/>
            <person name="Andrzejewski T.M."/>
            <person name="Davidsen T.M."/>
            <person name="Wayne K.J."/>
            <person name="Tettelin H."/>
            <person name="Glass J.I."/>
            <person name="Rusch D."/>
            <person name="Podicherti R."/>
            <person name="Tsui H.-C.T."/>
            <person name="Winkler M.E."/>
        </authorList>
    </citation>
    <scope>NUCLEOTIDE SEQUENCE</scope>
</reference>
<feature type="transmembrane region" description="Helical" evidence="5">
    <location>
        <begin position="141"/>
        <end position="165"/>
    </location>
</feature>
<feature type="transmembrane region" description="Helical" evidence="5">
    <location>
        <begin position="92"/>
        <end position="113"/>
    </location>
</feature>
<feature type="transmembrane region" description="Helical" evidence="5">
    <location>
        <begin position="239"/>
        <end position="259"/>
    </location>
</feature>
<protein>
    <recommendedName>
        <fullName evidence="6">NADH:quinone oxidoreductase/Mrp antiporter transmembrane domain-containing protein</fullName>
    </recommendedName>
</protein>
<feature type="transmembrane region" description="Helical" evidence="5">
    <location>
        <begin position="60"/>
        <end position="80"/>
    </location>
</feature>
<accession>A0A382SHS6</accession>
<evidence type="ECO:0000256" key="1">
    <source>
        <dbReference type="ARBA" id="ARBA00004141"/>
    </source>
</evidence>